<reference evidence="5" key="1">
    <citation type="submission" date="2020-09" db="EMBL/GenBank/DDBJ databases">
        <title>Complete genome sequencing of Faecalibacillus intestinalis strain 14EGH31.</title>
        <authorList>
            <person name="Sakamoto M."/>
            <person name="Murakami T."/>
            <person name="Mori H."/>
        </authorList>
    </citation>
    <scope>NUCLEOTIDE SEQUENCE [LARGE SCALE GENOMIC DNA]</scope>
    <source>
        <strain evidence="5">14EGH31</strain>
    </source>
</reference>
<dbReference type="InterPro" id="IPR007379">
    <property type="entry name" value="Tim44-like_dom"/>
</dbReference>
<evidence type="ECO:0000313" key="4">
    <source>
        <dbReference type="EMBL" id="BCL58226.1"/>
    </source>
</evidence>
<proteinExistence type="predicted"/>
<feature type="domain" description="Tim44-like" evidence="3">
    <location>
        <begin position="97"/>
        <end position="238"/>
    </location>
</feature>
<evidence type="ECO:0000259" key="3">
    <source>
        <dbReference type="SMART" id="SM00978"/>
    </source>
</evidence>
<dbReference type="Pfam" id="PF04280">
    <property type="entry name" value="Tim44"/>
    <property type="match status" value="1"/>
</dbReference>
<keyword evidence="1" id="KW-0812">Transmembrane</keyword>
<name>A0A7I8E1T0_9FIRM</name>
<feature type="transmembrane region" description="Helical" evidence="1">
    <location>
        <begin position="65"/>
        <end position="84"/>
    </location>
</feature>
<dbReference type="Proteomes" id="UP000593842">
    <property type="component" value="Chromosome"/>
</dbReference>
<dbReference type="Gene3D" id="3.10.450.240">
    <property type="match status" value="1"/>
</dbReference>
<dbReference type="SMART" id="SM00978">
    <property type="entry name" value="Tim44"/>
    <property type="match status" value="1"/>
</dbReference>
<gene>
    <name evidence="4" type="ORF">Fi14EGH31_19380</name>
</gene>
<dbReference type="KEGG" id="fit:Fi14EGH31_19380"/>
<dbReference type="SUPFAM" id="SSF54427">
    <property type="entry name" value="NTF2-like"/>
    <property type="match status" value="1"/>
</dbReference>
<dbReference type="RefSeq" id="WP_022002886.1">
    <property type="nucleotide sequence ID" value="NZ_AP024085.1"/>
</dbReference>
<dbReference type="AlphaFoldDB" id="A0A7I8E1T0"/>
<evidence type="ECO:0000313" key="5">
    <source>
        <dbReference type="Proteomes" id="UP000593842"/>
    </source>
</evidence>
<keyword evidence="1" id="KW-0472">Membrane</keyword>
<evidence type="ECO:0000256" key="2">
    <source>
        <dbReference type="SAM" id="SignalP"/>
    </source>
</evidence>
<dbReference type="InterPro" id="IPR032710">
    <property type="entry name" value="NTF2-like_dom_sf"/>
</dbReference>
<protein>
    <recommendedName>
        <fullName evidence="3">Tim44-like domain-containing protein</fullName>
    </recommendedName>
</protein>
<evidence type="ECO:0000256" key="1">
    <source>
        <dbReference type="SAM" id="Phobius"/>
    </source>
</evidence>
<accession>A0A7I8E1T0</accession>
<dbReference type="EMBL" id="AP024085">
    <property type="protein sequence ID" value="BCL58226.1"/>
    <property type="molecule type" value="Genomic_DNA"/>
</dbReference>
<keyword evidence="1" id="KW-1133">Transmembrane helix</keyword>
<feature type="chain" id="PRO_5039401444" description="Tim44-like domain-containing protein" evidence="2">
    <location>
        <begin position="24"/>
        <end position="244"/>
    </location>
</feature>
<dbReference type="GeneID" id="70580378"/>
<organism evidence="4 5">
    <name type="scientific">Faecalibacillus intestinalis</name>
    <dbReference type="NCBI Taxonomy" id="1982626"/>
    <lineage>
        <taxon>Bacteria</taxon>
        <taxon>Bacillati</taxon>
        <taxon>Bacillota</taxon>
        <taxon>Erysipelotrichia</taxon>
        <taxon>Erysipelotrichales</taxon>
        <taxon>Coprobacillaceae</taxon>
        <taxon>Faecalibacillus</taxon>
    </lineage>
</organism>
<keyword evidence="2" id="KW-0732">Signal</keyword>
<feature type="signal peptide" evidence="2">
    <location>
        <begin position="1"/>
        <end position="23"/>
    </location>
</feature>
<sequence length="244" mass="28541">MKKRIIISTFLIMICLLTGNCYARAGGGSGSGSSGGGGSSSSSSSPSYYHDHDHYYYGRRSYNPVSSIVSVGLFIGTIYGVYAFQRRYKANKLHQRAKKQLAILDDQDDFWNEKRIKEEVKKSYYLIQEAWGRQDLKTLKKYLTENLYDAWEAKINWNEFQGKRNELSHIHLLKQNVVNLYDSENDNEDYFWVYIEGKMNDVTVDQQNQVIESYDGVFVEYWKFKRCGKQILLDEVRQQDEYEN</sequence>